<dbReference type="EMBL" id="CAJPIZ010000884">
    <property type="protein sequence ID" value="CAG2102454.1"/>
    <property type="molecule type" value="Genomic_DNA"/>
</dbReference>
<evidence type="ECO:0000256" key="5">
    <source>
        <dbReference type="ARBA" id="ARBA00022741"/>
    </source>
</evidence>
<dbReference type="InterPro" id="IPR011009">
    <property type="entry name" value="Kinase-like_dom_sf"/>
</dbReference>
<dbReference type="InterPro" id="IPR010033">
    <property type="entry name" value="HAD_SF_ppase_IIIC"/>
</dbReference>
<comment type="catalytic activity">
    <reaction evidence="8">
        <text>L-threonyl-[protein] + ATP = O-phospho-L-threonyl-[protein] + ADP + H(+)</text>
        <dbReference type="Rhea" id="RHEA:46608"/>
        <dbReference type="Rhea" id="RHEA-COMP:11060"/>
        <dbReference type="Rhea" id="RHEA-COMP:11605"/>
        <dbReference type="ChEBI" id="CHEBI:15378"/>
        <dbReference type="ChEBI" id="CHEBI:30013"/>
        <dbReference type="ChEBI" id="CHEBI:30616"/>
        <dbReference type="ChEBI" id="CHEBI:61977"/>
        <dbReference type="ChEBI" id="CHEBI:456216"/>
        <dbReference type="EC" id="2.7.11.1"/>
    </reaction>
</comment>
<evidence type="ECO:0000256" key="7">
    <source>
        <dbReference type="ARBA" id="ARBA00022840"/>
    </source>
</evidence>
<organism evidence="13">
    <name type="scientific">Medioppia subpectinata</name>
    <dbReference type="NCBI Taxonomy" id="1979941"/>
    <lineage>
        <taxon>Eukaryota</taxon>
        <taxon>Metazoa</taxon>
        <taxon>Ecdysozoa</taxon>
        <taxon>Arthropoda</taxon>
        <taxon>Chelicerata</taxon>
        <taxon>Arachnida</taxon>
        <taxon>Acari</taxon>
        <taxon>Acariformes</taxon>
        <taxon>Sarcoptiformes</taxon>
        <taxon>Oribatida</taxon>
        <taxon>Brachypylina</taxon>
        <taxon>Oppioidea</taxon>
        <taxon>Oppiidae</taxon>
        <taxon>Medioppia</taxon>
    </lineage>
</organism>
<evidence type="ECO:0000313" key="14">
    <source>
        <dbReference type="Proteomes" id="UP000759131"/>
    </source>
</evidence>
<dbReference type="Proteomes" id="UP000759131">
    <property type="component" value="Unassembled WGS sequence"/>
</dbReference>
<evidence type="ECO:0000256" key="4">
    <source>
        <dbReference type="ARBA" id="ARBA00022679"/>
    </source>
</evidence>
<dbReference type="GO" id="GO:0005524">
    <property type="term" value="F:ATP binding"/>
    <property type="evidence" value="ECO:0007669"/>
    <property type="project" value="UniProtKB-UniRule"/>
</dbReference>
<dbReference type="Gene3D" id="3.40.50.1000">
    <property type="entry name" value="HAD superfamily/HAD-like"/>
    <property type="match status" value="1"/>
</dbReference>
<dbReference type="SFLD" id="SFLDS00003">
    <property type="entry name" value="Haloacid_Dehalogenase"/>
    <property type="match status" value="1"/>
</dbReference>
<dbReference type="GO" id="GO:0004674">
    <property type="term" value="F:protein serine/threonine kinase activity"/>
    <property type="evidence" value="ECO:0007669"/>
    <property type="project" value="UniProtKB-KW"/>
</dbReference>
<dbReference type="AlphaFoldDB" id="A0A7R9PVA0"/>
<accession>A0A7R9PVA0</accession>
<dbReference type="InterPro" id="IPR000719">
    <property type="entry name" value="Prot_kinase_dom"/>
</dbReference>
<dbReference type="GO" id="GO:0042594">
    <property type="term" value="P:response to starvation"/>
    <property type="evidence" value="ECO:0007669"/>
    <property type="project" value="TreeGrafter"/>
</dbReference>
<dbReference type="InterPro" id="IPR023214">
    <property type="entry name" value="HAD_sf"/>
</dbReference>
<gene>
    <name evidence="13" type="ORF">OSB1V03_LOCUS2493</name>
</gene>
<keyword evidence="7 10" id="KW-0067">ATP-binding</keyword>
<protein>
    <recommendedName>
        <fullName evidence="1">non-specific serine/threonine protein kinase</fullName>
        <ecNumber evidence="1">2.7.11.1</ecNumber>
    </recommendedName>
</protein>
<dbReference type="InterPro" id="IPR036412">
    <property type="entry name" value="HAD-like_sf"/>
</dbReference>
<dbReference type="GO" id="GO:0000422">
    <property type="term" value="P:autophagy of mitochondrion"/>
    <property type="evidence" value="ECO:0007669"/>
    <property type="project" value="TreeGrafter"/>
</dbReference>
<dbReference type="GO" id="GO:0005776">
    <property type="term" value="C:autophagosome"/>
    <property type="evidence" value="ECO:0007669"/>
    <property type="project" value="TreeGrafter"/>
</dbReference>
<dbReference type="NCBIfam" id="TIGR01681">
    <property type="entry name" value="HAD-SF-IIIC"/>
    <property type="match status" value="1"/>
</dbReference>
<keyword evidence="4" id="KW-0808">Transferase</keyword>
<dbReference type="EC" id="2.7.11.1" evidence="1"/>
<evidence type="ECO:0000313" key="13">
    <source>
        <dbReference type="EMBL" id="CAD7622024.1"/>
    </source>
</evidence>
<dbReference type="GO" id="GO:0034045">
    <property type="term" value="C:phagophore assembly site membrane"/>
    <property type="evidence" value="ECO:0007669"/>
    <property type="project" value="TreeGrafter"/>
</dbReference>
<dbReference type="SMART" id="SM00220">
    <property type="entry name" value="S_TKc"/>
    <property type="match status" value="1"/>
</dbReference>
<dbReference type="Gene3D" id="3.30.200.20">
    <property type="entry name" value="Phosphorylase Kinase, domain 1"/>
    <property type="match status" value="1"/>
</dbReference>
<dbReference type="SUPFAM" id="SSF56784">
    <property type="entry name" value="HAD-like"/>
    <property type="match status" value="1"/>
</dbReference>
<dbReference type="InterPro" id="IPR010036">
    <property type="entry name" value="MDP_1_eu_arc"/>
</dbReference>
<comment type="similarity">
    <text evidence="11">Belongs to the protein kinase superfamily.</text>
</comment>
<keyword evidence="2" id="KW-0963">Cytoplasm</keyword>
<dbReference type="SFLD" id="SFLDG01129">
    <property type="entry name" value="C1.5:_HAD__Beta-PGM__Phosphata"/>
    <property type="match status" value="1"/>
</dbReference>
<dbReference type="GO" id="GO:0061709">
    <property type="term" value="P:reticulophagy"/>
    <property type="evidence" value="ECO:0007669"/>
    <property type="project" value="TreeGrafter"/>
</dbReference>
<dbReference type="InterPro" id="IPR045269">
    <property type="entry name" value="Atg1-like"/>
</dbReference>
<name>A0A7R9PVA0_9ACAR</name>
<dbReference type="InterPro" id="IPR017441">
    <property type="entry name" value="Protein_kinase_ATP_BS"/>
</dbReference>
<dbReference type="Pfam" id="PF00069">
    <property type="entry name" value="Pkinase"/>
    <property type="match status" value="1"/>
</dbReference>
<dbReference type="GO" id="GO:0034727">
    <property type="term" value="P:piecemeal microautophagy of the nucleus"/>
    <property type="evidence" value="ECO:0007669"/>
    <property type="project" value="TreeGrafter"/>
</dbReference>
<evidence type="ECO:0000256" key="9">
    <source>
        <dbReference type="ARBA" id="ARBA00048679"/>
    </source>
</evidence>
<dbReference type="GO" id="GO:0016791">
    <property type="term" value="F:phosphatase activity"/>
    <property type="evidence" value="ECO:0007669"/>
    <property type="project" value="InterPro"/>
</dbReference>
<dbReference type="NCBIfam" id="TIGR01685">
    <property type="entry name" value="MDP-1"/>
    <property type="match status" value="1"/>
</dbReference>
<keyword evidence="3 11" id="KW-0723">Serine/threonine-protein kinase</keyword>
<keyword evidence="6" id="KW-0418">Kinase</keyword>
<dbReference type="SFLD" id="SFLDG01131">
    <property type="entry name" value="C1.5.2:_MDP_Like"/>
    <property type="match status" value="1"/>
</dbReference>
<dbReference type="PANTHER" id="PTHR24348">
    <property type="entry name" value="SERINE/THREONINE-PROTEIN KINASE UNC-51-RELATED"/>
    <property type="match status" value="1"/>
</dbReference>
<evidence type="ECO:0000256" key="6">
    <source>
        <dbReference type="ARBA" id="ARBA00022777"/>
    </source>
</evidence>
<dbReference type="PROSITE" id="PS50011">
    <property type="entry name" value="PROTEIN_KINASE_DOM"/>
    <property type="match status" value="1"/>
</dbReference>
<dbReference type="SUPFAM" id="SSF56112">
    <property type="entry name" value="Protein kinase-like (PK-like)"/>
    <property type="match status" value="1"/>
</dbReference>
<evidence type="ECO:0000259" key="12">
    <source>
        <dbReference type="PROSITE" id="PS50011"/>
    </source>
</evidence>
<sequence>MSHSLLEYRFGELLGRGTYGTVYKGFKKGSKPEETVAIKCVQKNSLSKESIDGIINEISITKRVKNQFIVELKDFKWIESHIYLIFEFCCGGDLAQLIRQRKCFSEPIVRHFLQQIATALKTLRSHSIAHMDLKPQNILISSKICGNQLPRLLVFDLDHTLWNFGVDQFHFIPPYHRNNGQIYDSHNKPMDCFPEVPQLLRRLSGDGYDLAVASRTTYPSGAHSLIDLFQWTQYIKYREIFPGSKVTHFSHLKTNSGFQYKDMVLFDDENRNIVEIGSLGVFAVPIDRDIGLTVRIVDDTLQAFQSDNTFK</sequence>
<proteinExistence type="inferred from homology"/>
<evidence type="ECO:0000256" key="3">
    <source>
        <dbReference type="ARBA" id="ARBA00022527"/>
    </source>
</evidence>
<evidence type="ECO:0000256" key="2">
    <source>
        <dbReference type="ARBA" id="ARBA00022490"/>
    </source>
</evidence>
<dbReference type="PANTHER" id="PTHR24348:SF65">
    <property type="entry name" value="SERINE_THREONINE-PROTEIN KINASE ULK3"/>
    <property type="match status" value="1"/>
</dbReference>
<dbReference type="EMBL" id="OC855459">
    <property type="protein sequence ID" value="CAD7622024.1"/>
    <property type="molecule type" value="Genomic_DNA"/>
</dbReference>
<dbReference type="GO" id="GO:0010506">
    <property type="term" value="P:regulation of autophagy"/>
    <property type="evidence" value="ECO:0007669"/>
    <property type="project" value="InterPro"/>
</dbReference>
<keyword evidence="5 10" id="KW-0547">Nucleotide-binding</keyword>
<dbReference type="Pfam" id="PF12689">
    <property type="entry name" value="Acid_PPase"/>
    <property type="match status" value="1"/>
</dbReference>
<comment type="catalytic activity">
    <reaction evidence="9">
        <text>L-seryl-[protein] + ATP = O-phospho-L-seryl-[protein] + ADP + H(+)</text>
        <dbReference type="Rhea" id="RHEA:17989"/>
        <dbReference type="Rhea" id="RHEA-COMP:9863"/>
        <dbReference type="Rhea" id="RHEA-COMP:11604"/>
        <dbReference type="ChEBI" id="CHEBI:15378"/>
        <dbReference type="ChEBI" id="CHEBI:29999"/>
        <dbReference type="ChEBI" id="CHEBI:30616"/>
        <dbReference type="ChEBI" id="CHEBI:83421"/>
        <dbReference type="ChEBI" id="CHEBI:456216"/>
        <dbReference type="EC" id="2.7.11.1"/>
    </reaction>
</comment>
<dbReference type="InterPro" id="IPR008271">
    <property type="entry name" value="Ser/Thr_kinase_AS"/>
</dbReference>
<dbReference type="OrthoDB" id="2865258at2759"/>
<evidence type="ECO:0000256" key="11">
    <source>
        <dbReference type="RuleBase" id="RU000304"/>
    </source>
</evidence>
<dbReference type="PROSITE" id="PS00108">
    <property type="entry name" value="PROTEIN_KINASE_ST"/>
    <property type="match status" value="1"/>
</dbReference>
<evidence type="ECO:0000256" key="8">
    <source>
        <dbReference type="ARBA" id="ARBA00047899"/>
    </source>
</evidence>
<evidence type="ECO:0000256" key="10">
    <source>
        <dbReference type="PROSITE-ProRule" id="PRU10141"/>
    </source>
</evidence>
<reference evidence="13" key="1">
    <citation type="submission" date="2020-11" db="EMBL/GenBank/DDBJ databases">
        <authorList>
            <person name="Tran Van P."/>
        </authorList>
    </citation>
    <scope>NUCLEOTIDE SEQUENCE</scope>
</reference>
<dbReference type="Gene3D" id="1.10.510.10">
    <property type="entry name" value="Transferase(Phosphotransferase) domain 1"/>
    <property type="match status" value="1"/>
</dbReference>
<dbReference type="GO" id="GO:0000045">
    <property type="term" value="P:autophagosome assembly"/>
    <property type="evidence" value="ECO:0007669"/>
    <property type="project" value="TreeGrafter"/>
</dbReference>
<feature type="binding site" evidence="10">
    <location>
        <position position="39"/>
    </location>
    <ligand>
        <name>ATP</name>
        <dbReference type="ChEBI" id="CHEBI:30616"/>
    </ligand>
</feature>
<evidence type="ECO:0000256" key="1">
    <source>
        <dbReference type="ARBA" id="ARBA00012513"/>
    </source>
</evidence>
<dbReference type="GO" id="GO:0005829">
    <property type="term" value="C:cytosol"/>
    <property type="evidence" value="ECO:0007669"/>
    <property type="project" value="TreeGrafter"/>
</dbReference>
<dbReference type="PROSITE" id="PS00107">
    <property type="entry name" value="PROTEIN_KINASE_ATP"/>
    <property type="match status" value="1"/>
</dbReference>
<keyword evidence="14" id="KW-1185">Reference proteome</keyword>
<feature type="domain" description="Protein kinase" evidence="12">
    <location>
        <begin position="8"/>
        <end position="311"/>
    </location>
</feature>